<dbReference type="EMBL" id="UYYB01024319">
    <property type="protein sequence ID" value="VDM72221.1"/>
    <property type="molecule type" value="Genomic_DNA"/>
</dbReference>
<sequence length="222" mass="24757">SLASVTFLFHILKHFRYSHLPLNNADDSRLTARDTQEVSGSEDNPPPQKRGLLARLSLRRKAKTAKASPNDNPEKSEKDKKAKRKKSQTHSSSPGSKVKADTVTGEAKTGSSRRRPSHFSVALEDKTKKWELVAVKGKASYLKNRSQRMFKDRMNKYRLVDSKGVVVEHIHDEEIASSHDHSASDGKGEADLPYLTSHIWGTGPEAIPRSQRSDPLSTHPNT</sequence>
<name>A0A3P7IG90_STRVU</name>
<dbReference type="Proteomes" id="UP000270094">
    <property type="component" value="Unassembled WGS sequence"/>
</dbReference>
<dbReference type="OrthoDB" id="5874952at2759"/>
<reference evidence="2 3" key="1">
    <citation type="submission" date="2018-11" db="EMBL/GenBank/DDBJ databases">
        <authorList>
            <consortium name="Pathogen Informatics"/>
        </authorList>
    </citation>
    <scope>NUCLEOTIDE SEQUENCE [LARGE SCALE GENOMIC DNA]</scope>
</reference>
<feature type="compositionally biased region" description="Polar residues" evidence="1">
    <location>
        <begin position="213"/>
        <end position="222"/>
    </location>
</feature>
<feature type="non-terminal residue" evidence="2">
    <location>
        <position position="1"/>
    </location>
</feature>
<protein>
    <submittedName>
        <fullName evidence="2">Uncharacterized protein</fullName>
    </submittedName>
</protein>
<keyword evidence="3" id="KW-1185">Reference proteome</keyword>
<gene>
    <name evidence="2" type="ORF">SVUK_LOCUS7219</name>
</gene>
<feature type="region of interest" description="Disordered" evidence="1">
    <location>
        <begin position="173"/>
        <end position="222"/>
    </location>
</feature>
<evidence type="ECO:0000313" key="3">
    <source>
        <dbReference type="Proteomes" id="UP000270094"/>
    </source>
</evidence>
<dbReference type="AlphaFoldDB" id="A0A3P7IG90"/>
<evidence type="ECO:0000313" key="2">
    <source>
        <dbReference type="EMBL" id="VDM72221.1"/>
    </source>
</evidence>
<accession>A0A3P7IG90</accession>
<feature type="compositionally biased region" description="Basic and acidic residues" evidence="1">
    <location>
        <begin position="173"/>
        <end position="190"/>
    </location>
</feature>
<organism evidence="2 3">
    <name type="scientific">Strongylus vulgaris</name>
    <name type="common">Blood worm</name>
    <dbReference type="NCBI Taxonomy" id="40348"/>
    <lineage>
        <taxon>Eukaryota</taxon>
        <taxon>Metazoa</taxon>
        <taxon>Ecdysozoa</taxon>
        <taxon>Nematoda</taxon>
        <taxon>Chromadorea</taxon>
        <taxon>Rhabditida</taxon>
        <taxon>Rhabditina</taxon>
        <taxon>Rhabditomorpha</taxon>
        <taxon>Strongyloidea</taxon>
        <taxon>Strongylidae</taxon>
        <taxon>Strongylus</taxon>
    </lineage>
</organism>
<feature type="region of interest" description="Disordered" evidence="1">
    <location>
        <begin position="31"/>
        <end position="120"/>
    </location>
</feature>
<proteinExistence type="predicted"/>
<evidence type="ECO:0000256" key="1">
    <source>
        <dbReference type="SAM" id="MobiDB-lite"/>
    </source>
</evidence>